<evidence type="ECO:0000259" key="1">
    <source>
        <dbReference type="Pfam" id="PF13556"/>
    </source>
</evidence>
<dbReference type="InterPro" id="IPR025736">
    <property type="entry name" value="PucR_C-HTH_dom"/>
</dbReference>
<dbReference type="InterPro" id="IPR058663">
    <property type="entry name" value="PucR-like_N"/>
</dbReference>
<gene>
    <name evidence="3" type="ORF">FHX73_115196</name>
</gene>
<dbReference type="RefSeq" id="WP_246213713.1">
    <property type="nucleotide sequence ID" value="NZ_VIWT01000001.1"/>
</dbReference>
<dbReference type="EMBL" id="VIWT01000001">
    <property type="protein sequence ID" value="TWG01304.1"/>
    <property type="molecule type" value="Genomic_DNA"/>
</dbReference>
<dbReference type="InterPro" id="IPR042070">
    <property type="entry name" value="PucR_C-HTH_sf"/>
</dbReference>
<evidence type="ECO:0000313" key="4">
    <source>
        <dbReference type="Proteomes" id="UP000317940"/>
    </source>
</evidence>
<feature type="domain" description="PucR-like N-terminal" evidence="2">
    <location>
        <begin position="7"/>
        <end position="170"/>
    </location>
</feature>
<protein>
    <submittedName>
        <fullName evidence="3">PucR-like helix-turn-helix protein</fullName>
    </submittedName>
</protein>
<evidence type="ECO:0000259" key="2">
    <source>
        <dbReference type="Pfam" id="PF25906"/>
    </source>
</evidence>
<dbReference type="Pfam" id="PF13556">
    <property type="entry name" value="HTH_30"/>
    <property type="match status" value="1"/>
</dbReference>
<dbReference type="Pfam" id="PF25906">
    <property type="entry name" value="PucR-like_N"/>
    <property type="match status" value="1"/>
</dbReference>
<feature type="domain" description="PucR C-terminal helix-turn-helix" evidence="1">
    <location>
        <begin position="333"/>
        <end position="391"/>
    </location>
</feature>
<proteinExistence type="predicted"/>
<dbReference type="PANTHER" id="PTHR33744:SF1">
    <property type="entry name" value="DNA-BINDING TRANSCRIPTIONAL ACTIVATOR ADER"/>
    <property type="match status" value="1"/>
</dbReference>
<comment type="caution">
    <text evidence="3">The sequence shown here is derived from an EMBL/GenBank/DDBJ whole genome shotgun (WGS) entry which is preliminary data.</text>
</comment>
<dbReference type="Gene3D" id="1.10.10.2840">
    <property type="entry name" value="PucR C-terminal helix-turn-helix domain"/>
    <property type="match status" value="1"/>
</dbReference>
<dbReference type="AlphaFoldDB" id="A0A561UPN6"/>
<dbReference type="InterPro" id="IPR051448">
    <property type="entry name" value="CdaR-like_regulators"/>
</dbReference>
<sequence>MTAPRQTLPSQLATELRRENRAIAAEIIREIRAQVPEFSRPLAGKFGAGIQQGVETALEEFADLVAGAEPGGPERLKVYRALGRGELTEGRSLDALQAAYRLGARVAWRRYARVVRRAGVSTEVVAALAEAVFAHIDEVAAASVQGYVEAQADQAGSLGRARLQLLHLLVGGAEPAALAAAAARADWPLPTELVCVALGPAQPQPGAPDGPLGAGGGRERLPAAALADFEAAEPFLLLPDPAALLDDERVRQVLRGRGAVIGPAVPLDAAADSLRWARSVRARLPRPGPVEPVDCSARLAELLLIGDEPLVRLVGARRLAPLEGLTAKQAERLAATLLAWLQAGRGSAPEVAARLGVHPQTARQRLHQVQRLFGAALSDPDARFELEVALRYRRLTDGQSD</sequence>
<name>A0A561UPN6_9ACTN</name>
<dbReference type="PANTHER" id="PTHR33744">
    <property type="entry name" value="CARBOHYDRATE DIACID REGULATOR"/>
    <property type="match status" value="1"/>
</dbReference>
<organism evidence="3 4">
    <name type="scientific">Kitasatospora viridis</name>
    <dbReference type="NCBI Taxonomy" id="281105"/>
    <lineage>
        <taxon>Bacteria</taxon>
        <taxon>Bacillati</taxon>
        <taxon>Actinomycetota</taxon>
        <taxon>Actinomycetes</taxon>
        <taxon>Kitasatosporales</taxon>
        <taxon>Streptomycetaceae</taxon>
        <taxon>Kitasatospora</taxon>
    </lineage>
</organism>
<dbReference type="Proteomes" id="UP000317940">
    <property type="component" value="Unassembled WGS sequence"/>
</dbReference>
<evidence type="ECO:0000313" key="3">
    <source>
        <dbReference type="EMBL" id="TWG01304.1"/>
    </source>
</evidence>
<keyword evidence="4" id="KW-1185">Reference proteome</keyword>
<reference evidence="3 4" key="1">
    <citation type="submission" date="2019-06" db="EMBL/GenBank/DDBJ databases">
        <title>Sequencing the genomes of 1000 actinobacteria strains.</title>
        <authorList>
            <person name="Klenk H.-P."/>
        </authorList>
    </citation>
    <scope>NUCLEOTIDE SEQUENCE [LARGE SCALE GENOMIC DNA]</scope>
    <source>
        <strain evidence="3 4">DSM 44826</strain>
    </source>
</reference>
<accession>A0A561UPN6</accession>